<reference evidence="1" key="1">
    <citation type="submission" date="2020-06" db="EMBL/GenBank/DDBJ databases">
        <authorList>
            <person name="Li T."/>
            <person name="Hu X."/>
            <person name="Zhang T."/>
            <person name="Song X."/>
            <person name="Zhang H."/>
            <person name="Dai N."/>
            <person name="Sheng W."/>
            <person name="Hou X."/>
            <person name="Wei L."/>
        </authorList>
    </citation>
    <scope>NUCLEOTIDE SEQUENCE</scope>
    <source>
        <strain evidence="1">3651</strain>
        <tissue evidence="1">Leaf</tissue>
    </source>
</reference>
<reference evidence="1" key="2">
    <citation type="journal article" date="2024" name="Plant">
        <title>Genomic evolution and insights into agronomic trait innovations of Sesamum species.</title>
        <authorList>
            <person name="Miao H."/>
            <person name="Wang L."/>
            <person name="Qu L."/>
            <person name="Liu H."/>
            <person name="Sun Y."/>
            <person name="Le M."/>
            <person name="Wang Q."/>
            <person name="Wei S."/>
            <person name="Zheng Y."/>
            <person name="Lin W."/>
            <person name="Duan Y."/>
            <person name="Cao H."/>
            <person name="Xiong S."/>
            <person name="Wang X."/>
            <person name="Wei L."/>
            <person name="Li C."/>
            <person name="Ma Q."/>
            <person name="Ju M."/>
            <person name="Zhao R."/>
            <person name="Li G."/>
            <person name="Mu C."/>
            <person name="Tian Q."/>
            <person name="Mei H."/>
            <person name="Zhang T."/>
            <person name="Gao T."/>
            <person name="Zhang H."/>
        </authorList>
    </citation>
    <scope>NUCLEOTIDE SEQUENCE</scope>
    <source>
        <strain evidence="1">3651</strain>
    </source>
</reference>
<evidence type="ECO:0000313" key="2">
    <source>
        <dbReference type="Proteomes" id="UP001293254"/>
    </source>
</evidence>
<accession>A0AAE1XIW7</accession>
<organism evidence="1 2">
    <name type="scientific">Sesamum alatum</name>
    <dbReference type="NCBI Taxonomy" id="300844"/>
    <lineage>
        <taxon>Eukaryota</taxon>
        <taxon>Viridiplantae</taxon>
        <taxon>Streptophyta</taxon>
        <taxon>Embryophyta</taxon>
        <taxon>Tracheophyta</taxon>
        <taxon>Spermatophyta</taxon>
        <taxon>Magnoliopsida</taxon>
        <taxon>eudicotyledons</taxon>
        <taxon>Gunneridae</taxon>
        <taxon>Pentapetalae</taxon>
        <taxon>asterids</taxon>
        <taxon>lamiids</taxon>
        <taxon>Lamiales</taxon>
        <taxon>Pedaliaceae</taxon>
        <taxon>Sesamum</taxon>
    </lineage>
</organism>
<keyword evidence="2" id="KW-1185">Reference proteome</keyword>
<dbReference type="AlphaFoldDB" id="A0AAE1XIW7"/>
<evidence type="ECO:0000313" key="1">
    <source>
        <dbReference type="EMBL" id="KAK4412276.1"/>
    </source>
</evidence>
<comment type="caution">
    <text evidence="1">The sequence shown here is derived from an EMBL/GenBank/DDBJ whole genome shotgun (WGS) entry which is preliminary data.</text>
</comment>
<gene>
    <name evidence="1" type="ORF">Salat_2989800</name>
</gene>
<dbReference type="Proteomes" id="UP001293254">
    <property type="component" value="Unassembled WGS sequence"/>
</dbReference>
<dbReference type="EMBL" id="JACGWO010000016">
    <property type="protein sequence ID" value="KAK4412276.1"/>
    <property type="molecule type" value="Genomic_DNA"/>
</dbReference>
<protein>
    <submittedName>
        <fullName evidence="1">Uncharacterized protein</fullName>
    </submittedName>
</protein>
<sequence length="222" mass="24390">MGAQKGLPSKAVVTPIKARTLDAENPLLGIDFIITSSVGRERRGHISLVRPSYVPNFDYPRPGILHSSHMAYSVRKSSAQRLITVSAWAGSGYDWSLLRHIAYWFPLLAFLSTSCLSPLCTPSFPPKRKRESNGICPILVFNVKLGLGKATGSLLLSSTGANLPGIGYPCNGNALVSHWTDRKAYDKMVRQIDQAFYGVRPLISDNRDVDDSEMDDRIGNGR</sequence>
<proteinExistence type="predicted"/>
<name>A0AAE1XIW7_9LAMI</name>